<accession>A0A0D2K0M0</accession>
<evidence type="ECO:0000256" key="1">
    <source>
        <dbReference type="ARBA" id="ARBA00022833"/>
    </source>
</evidence>
<evidence type="ECO:0000256" key="3">
    <source>
        <dbReference type="ARBA" id="ARBA00023125"/>
    </source>
</evidence>
<dbReference type="Pfam" id="PF04082">
    <property type="entry name" value="Fungal_trans"/>
    <property type="match status" value="1"/>
</dbReference>
<dbReference type="InterPro" id="IPR007219">
    <property type="entry name" value="XnlR_reg_dom"/>
</dbReference>
<dbReference type="GeneID" id="27713506"/>
<dbReference type="InterPro" id="IPR052073">
    <property type="entry name" value="Amide_Lactam_Regulators"/>
</dbReference>
<dbReference type="OrthoDB" id="5121955at2759"/>
<keyword evidence="4" id="KW-0804">Transcription</keyword>
<protein>
    <recommendedName>
        <fullName evidence="6">Xylanolytic transcriptional activator regulatory domain-containing protein</fullName>
    </recommendedName>
</protein>
<evidence type="ECO:0000256" key="4">
    <source>
        <dbReference type="ARBA" id="ARBA00023163"/>
    </source>
</evidence>
<dbReference type="RefSeq" id="XP_016630617.1">
    <property type="nucleotide sequence ID" value="XM_016778257.1"/>
</dbReference>
<keyword evidence="8" id="KW-1185">Reference proteome</keyword>
<dbReference type="CDD" id="cd12148">
    <property type="entry name" value="fungal_TF_MHR"/>
    <property type="match status" value="1"/>
</dbReference>
<dbReference type="EMBL" id="KN848077">
    <property type="protein sequence ID" value="KIX96494.1"/>
    <property type="molecule type" value="Genomic_DNA"/>
</dbReference>
<dbReference type="Proteomes" id="UP000053411">
    <property type="component" value="Unassembled WGS sequence"/>
</dbReference>
<dbReference type="AlphaFoldDB" id="A0A0D2K0M0"/>
<dbReference type="GO" id="GO:0003677">
    <property type="term" value="F:DNA binding"/>
    <property type="evidence" value="ECO:0007669"/>
    <property type="project" value="UniProtKB-KW"/>
</dbReference>
<dbReference type="SMART" id="SM00906">
    <property type="entry name" value="Fungal_trans"/>
    <property type="match status" value="1"/>
</dbReference>
<dbReference type="PANTHER" id="PTHR47171:SF1">
    <property type="entry name" value="ZN(II)2CYS6 TRANSCRIPTION FACTOR (EUROFUNG)"/>
    <property type="match status" value="1"/>
</dbReference>
<evidence type="ECO:0000256" key="5">
    <source>
        <dbReference type="ARBA" id="ARBA00023242"/>
    </source>
</evidence>
<evidence type="ECO:0000313" key="7">
    <source>
        <dbReference type="EMBL" id="KIX96494.1"/>
    </source>
</evidence>
<evidence type="ECO:0000313" key="8">
    <source>
        <dbReference type="Proteomes" id="UP000053411"/>
    </source>
</evidence>
<evidence type="ECO:0000259" key="6">
    <source>
        <dbReference type="SMART" id="SM00906"/>
    </source>
</evidence>
<dbReference type="GO" id="GO:0006351">
    <property type="term" value="P:DNA-templated transcription"/>
    <property type="evidence" value="ECO:0007669"/>
    <property type="project" value="InterPro"/>
</dbReference>
<keyword evidence="2" id="KW-0805">Transcription regulation</keyword>
<gene>
    <name evidence="7" type="ORF">Z520_07760</name>
</gene>
<evidence type="ECO:0000256" key="2">
    <source>
        <dbReference type="ARBA" id="ARBA00023015"/>
    </source>
</evidence>
<organism evidence="7 8">
    <name type="scientific">Fonsecaea multimorphosa CBS 102226</name>
    <dbReference type="NCBI Taxonomy" id="1442371"/>
    <lineage>
        <taxon>Eukaryota</taxon>
        <taxon>Fungi</taxon>
        <taxon>Dikarya</taxon>
        <taxon>Ascomycota</taxon>
        <taxon>Pezizomycotina</taxon>
        <taxon>Eurotiomycetes</taxon>
        <taxon>Chaetothyriomycetidae</taxon>
        <taxon>Chaetothyriales</taxon>
        <taxon>Herpotrichiellaceae</taxon>
        <taxon>Fonsecaea</taxon>
    </lineage>
</organism>
<feature type="domain" description="Xylanolytic transcriptional activator regulatory" evidence="6">
    <location>
        <begin position="170"/>
        <end position="244"/>
    </location>
</feature>
<keyword evidence="5" id="KW-0539">Nucleus</keyword>
<proteinExistence type="predicted"/>
<dbReference type="GO" id="GO:0008270">
    <property type="term" value="F:zinc ion binding"/>
    <property type="evidence" value="ECO:0007669"/>
    <property type="project" value="InterPro"/>
</dbReference>
<keyword evidence="1" id="KW-0862">Zinc</keyword>
<dbReference type="PANTHER" id="PTHR47171">
    <property type="entry name" value="FARA-RELATED"/>
    <property type="match status" value="1"/>
</dbReference>
<sequence length="560" mass="63523">MTLSRDPFPVTARPSPWWEVKILKPTTSGDTVFGHLSLVDVFFLTRLKNILYFPETSVAYDFFLAFRDHVLPTCPVIDRCEMTKVYDSFCSGHVTSPLLINSIFFSSSQYVSQESLTKAGFDSPHEAKEYFYERTTMLYALNCEHDQLKIIQALLFISTWWSDFSEEKGTKYWISCAANLALSMGLHKAVPVAARLSQQERSIWRRVFWTVYSRDCNVSIAMGRPLAIHSKEIDVEELSDADFYEGQDEICHDRPSASHGKGRLDFTIYSNVHVFYAVKTARQSALLTQATSISLEMALGSEEAVKALVTCKNDTTALRAELSDYLLRRFDAETNDEILTRTEKLWIIFLQLSTERTLSVACLFLRRHIERCESWHGSLSLSDVKAEMVRAAARTLNIYEELLELGCLRYSPNFVNTPIFGAMVTYTELIKEAQEEGRVNRIATNKYQLGIMILEELEQLWPASAWACSLFKILADKDFLRLRKLPHASRWQTPDPTGEVLETTISPDGPSGGESASGFNTLQDLSPFFNNINTPSALDAMFSNDLFDPQMWYAAAQASP</sequence>
<keyword evidence="3" id="KW-0238">DNA-binding</keyword>
<dbReference type="VEuPathDB" id="FungiDB:Z520_07760"/>
<reference evidence="7 8" key="1">
    <citation type="submission" date="2015-01" db="EMBL/GenBank/DDBJ databases">
        <title>The Genome Sequence of Fonsecaea multimorphosa CBS 102226.</title>
        <authorList>
            <consortium name="The Broad Institute Genomics Platform"/>
            <person name="Cuomo C."/>
            <person name="de Hoog S."/>
            <person name="Gorbushina A."/>
            <person name="Stielow B."/>
            <person name="Teixiera M."/>
            <person name="Abouelleil A."/>
            <person name="Chapman S.B."/>
            <person name="Priest M."/>
            <person name="Young S.K."/>
            <person name="Wortman J."/>
            <person name="Nusbaum C."/>
            <person name="Birren B."/>
        </authorList>
    </citation>
    <scope>NUCLEOTIDE SEQUENCE [LARGE SCALE GENOMIC DNA]</scope>
    <source>
        <strain evidence="7 8">CBS 102226</strain>
    </source>
</reference>
<name>A0A0D2K0M0_9EURO</name>